<reference evidence="3 4" key="1">
    <citation type="submission" date="2019-07" db="EMBL/GenBank/DDBJ databases">
        <title>Genomic Encyclopedia of Archaeal and Bacterial Type Strains, Phase II (KMG-II): from individual species to whole genera.</title>
        <authorList>
            <person name="Goeker M."/>
        </authorList>
    </citation>
    <scope>NUCLEOTIDE SEQUENCE [LARGE SCALE GENOMIC DNA]</scope>
    <source>
        <strain evidence="3 4">DSM 21935</strain>
    </source>
</reference>
<dbReference type="Gene3D" id="2.60.40.4070">
    <property type="match status" value="1"/>
</dbReference>
<dbReference type="Gene3D" id="2.60.40.2030">
    <property type="match status" value="1"/>
</dbReference>
<dbReference type="InterPro" id="IPR038081">
    <property type="entry name" value="CalX-like_sf"/>
</dbReference>
<feature type="signal peptide" evidence="1">
    <location>
        <begin position="1"/>
        <end position="30"/>
    </location>
</feature>
<feature type="domain" description="LTD" evidence="2">
    <location>
        <begin position="350"/>
        <end position="489"/>
    </location>
</feature>
<dbReference type="SUPFAM" id="SSF74853">
    <property type="entry name" value="Lamin A/C globular tail domain"/>
    <property type="match status" value="1"/>
</dbReference>
<dbReference type="InterPro" id="IPR026444">
    <property type="entry name" value="Secre_tail"/>
</dbReference>
<keyword evidence="4" id="KW-1185">Reference proteome</keyword>
<dbReference type="Gene3D" id="2.60.40.1260">
    <property type="entry name" value="Lamin Tail domain"/>
    <property type="match status" value="1"/>
</dbReference>
<dbReference type="Pfam" id="PF18962">
    <property type="entry name" value="Por_Secre_tail"/>
    <property type="match status" value="1"/>
</dbReference>
<comment type="caution">
    <text evidence="3">The sequence shown here is derived from an EMBL/GenBank/DDBJ whole genome shotgun (WGS) entry which is preliminary data.</text>
</comment>
<dbReference type="AlphaFoldDB" id="A0A5D3YNQ7"/>
<sequence length="1012" mass="106929">MGTRIRIKLLISAICCTLLALGLTVQPALSQLSAGDVVFTGFNSDSPGDGFAVVLLSSVSGGQQIHFTSEGWNGSDFTGAGGSITWQAPAGGITAGTVLTFSDVEDVPWVNLGTVTDDTDMDLSGSGDVIYAFLGSDKDTPETPSSSAFLGTISSDLALYSQPDGTEGTLANTGLTEDGNEVILLPDNVDNAEYIGDRNGNTPDGYRTLVNDVGTKEATDDNWDIYNGNDVAPFPSFNDESFAIFSPPTIAFTSSTASGDEGNSVNLTVELVQATNADVDVDVVFLGSSSSAVSSDINNFSSQTVRFKEASTGATKNISIPIAESDGFENTEKAVFQVQNNTAGSIITPKLLTLTINDKDAPDVVINELLTEPHTDASGDVNGDGSRSASDDEFIEIVNNESTEIDISGWQLSADGETNVIHTFPDGTVLGAGKAIVVFGGGTPASGFGNAIIQTSTETGLSFTNSSGNVRLLDASGNVLQDIVYGGTGEPNAGDGQSVTRDPDISGSFVKHSNAKGSSGAIFSPGTKIDGTAFGSATYAIGIRGSEGWRMVSTPTSGTSVSDLFGGLWMQGITGSDDPSGDGTVFSWDEAAGSFTAPAGISSTLTPGKGYIVYVFEDNELSTPGVQGGFPKIVNTDNAENASPVSIQVTANDNDNNSTIDNNEGWNLLGNPFGTDISVDALIAALKTVDPNVNTNILVWNSDTDSYETLSSGDTIAPFQAFFVRYTIDGVSGTVNLNRSNLAANTGATFYKKRNETESEFSISLHGSEYSDPFHVSFSEGGEVALDPHDAYKLFSLDPNAINLYGVEGANKLLKDELPENLDKKIEIPLGFVAPDRQELRFKWKGLRSLPAGWTVTLIDRELKQEVDLSRISEYKFTADIPLNNDSPTKEDPLYAKTSEGNSDVRFVLAINPGMAAGASDNKLPNTVKLNPNYPNPFNPRTTLSFELTQESDVTLTIWNMIGQKVTTLVDGVREAGEHTESWNASNLPSGIYIARFEVGTQVFTRKMTLIK</sequence>
<evidence type="ECO:0000256" key="1">
    <source>
        <dbReference type="SAM" id="SignalP"/>
    </source>
</evidence>
<dbReference type="Pfam" id="PF00932">
    <property type="entry name" value="LTD"/>
    <property type="match status" value="1"/>
</dbReference>
<dbReference type="Proteomes" id="UP000324595">
    <property type="component" value="Unassembled WGS sequence"/>
</dbReference>
<dbReference type="OrthoDB" id="1522652at2"/>
<feature type="chain" id="PRO_5023060382" evidence="1">
    <location>
        <begin position="31"/>
        <end position="1012"/>
    </location>
</feature>
<dbReference type="PROSITE" id="PS51841">
    <property type="entry name" value="LTD"/>
    <property type="match status" value="1"/>
</dbReference>
<dbReference type="InterPro" id="IPR036415">
    <property type="entry name" value="Lamin_tail_dom_sf"/>
</dbReference>
<gene>
    <name evidence="3" type="ORF">LX73_0282</name>
</gene>
<dbReference type="SUPFAM" id="SSF141072">
    <property type="entry name" value="CalX-like"/>
    <property type="match status" value="1"/>
</dbReference>
<evidence type="ECO:0000259" key="2">
    <source>
        <dbReference type="PROSITE" id="PS51841"/>
    </source>
</evidence>
<dbReference type="InterPro" id="IPR001322">
    <property type="entry name" value="Lamin_tail_dom"/>
</dbReference>
<dbReference type="RefSeq" id="WP_148897672.1">
    <property type="nucleotide sequence ID" value="NZ_VNHY01000001.1"/>
</dbReference>
<dbReference type="EMBL" id="VNHY01000001">
    <property type="protein sequence ID" value="TYP94988.1"/>
    <property type="molecule type" value="Genomic_DNA"/>
</dbReference>
<protein>
    <submittedName>
        <fullName evidence="3">Por secretion system C-terminal sorting domain-containing protein</fullName>
    </submittedName>
</protein>
<organism evidence="3 4">
    <name type="scientific">Fodinibius salinus</name>
    <dbReference type="NCBI Taxonomy" id="860790"/>
    <lineage>
        <taxon>Bacteria</taxon>
        <taxon>Pseudomonadati</taxon>
        <taxon>Balneolota</taxon>
        <taxon>Balneolia</taxon>
        <taxon>Balneolales</taxon>
        <taxon>Balneolaceae</taxon>
        <taxon>Fodinibius</taxon>
    </lineage>
</organism>
<dbReference type="NCBIfam" id="TIGR04183">
    <property type="entry name" value="Por_Secre_tail"/>
    <property type="match status" value="1"/>
</dbReference>
<keyword evidence="1" id="KW-0732">Signal</keyword>
<proteinExistence type="predicted"/>
<evidence type="ECO:0000313" key="4">
    <source>
        <dbReference type="Proteomes" id="UP000324595"/>
    </source>
</evidence>
<evidence type="ECO:0000313" key="3">
    <source>
        <dbReference type="EMBL" id="TYP94988.1"/>
    </source>
</evidence>
<accession>A0A5D3YNQ7</accession>
<name>A0A5D3YNQ7_9BACT</name>